<organism evidence="2 3">
    <name type="scientific">Kwoniella shivajii</name>
    <dbReference type="NCBI Taxonomy" id="564305"/>
    <lineage>
        <taxon>Eukaryota</taxon>
        <taxon>Fungi</taxon>
        <taxon>Dikarya</taxon>
        <taxon>Basidiomycota</taxon>
        <taxon>Agaricomycotina</taxon>
        <taxon>Tremellomycetes</taxon>
        <taxon>Tremellales</taxon>
        <taxon>Cryptococcaceae</taxon>
        <taxon>Kwoniella</taxon>
    </lineage>
</organism>
<protein>
    <submittedName>
        <fullName evidence="2">Uncharacterized protein</fullName>
    </submittedName>
</protein>
<evidence type="ECO:0000313" key="3">
    <source>
        <dbReference type="Proteomes" id="UP001329825"/>
    </source>
</evidence>
<dbReference type="Proteomes" id="UP001329825">
    <property type="component" value="Chromosome 7"/>
</dbReference>
<feature type="signal peptide" evidence="1">
    <location>
        <begin position="1"/>
        <end position="22"/>
    </location>
</feature>
<keyword evidence="3" id="KW-1185">Reference proteome</keyword>
<gene>
    <name evidence="2" type="ORF">IL334_005367</name>
</gene>
<dbReference type="RefSeq" id="XP_062793131.1">
    <property type="nucleotide sequence ID" value="XM_062937080.1"/>
</dbReference>
<evidence type="ECO:0000313" key="2">
    <source>
        <dbReference type="EMBL" id="WRT68391.1"/>
    </source>
</evidence>
<accession>A0ABZ1D607</accession>
<dbReference type="EMBL" id="CP141887">
    <property type="protein sequence ID" value="WRT68391.1"/>
    <property type="molecule type" value="Genomic_DNA"/>
</dbReference>
<sequence>MLKMFAKYFAILTTTLTVLISASPTVIRKDGKGRPPPPANEVAVHVRFPRYSKFVDKDDLNDTFLGTGAKAKAFHFTSDPNAGFEEWESQEFFWILYDTKANVENLQGTDILYHMTCAVKHLKNDVGKFHQFDLNTTPPYVHSMQGETDLELFESIRVACTGGCIKEGGCGDEQIPQFTEDYLTDYYKPTLDLFTACNI</sequence>
<name>A0ABZ1D607_9TREE</name>
<dbReference type="GeneID" id="87957498"/>
<reference evidence="2 3" key="1">
    <citation type="submission" date="2024-01" db="EMBL/GenBank/DDBJ databases">
        <title>Comparative genomics of Cryptococcus and Kwoniella reveals pathogenesis evolution and contrasting modes of karyotype evolution via chromosome fusion or intercentromeric recombination.</title>
        <authorList>
            <person name="Coelho M.A."/>
            <person name="David-Palma M."/>
            <person name="Shea T."/>
            <person name="Bowers K."/>
            <person name="McGinley-Smith S."/>
            <person name="Mohammad A.W."/>
            <person name="Gnirke A."/>
            <person name="Yurkov A.M."/>
            <person name="Nowrousian M."/>
            <person name="Sun S."/>
            <person name="Cuomo C.A."/>
            <person name="Heitman J."/>
        </authorList>
    </citation>
    <scope>NUCLEOTIDE SEQUENCE [LARGE SCALE GENOMIC DNA]</scope>
    <source>
        <strain evidence="2">CBS 11374</strain>
    </source>
</reference>
<feature type="chain" id="PRO_5046606197" evidence="1">
    <location>
        <begin position="23"/>
        <end position="199"/>
    </location>
</feature>
<evidence type="ECO:0000256" key="1">
    <source>
        <dbReference type="SAM" id="SignalP"/>
    </source>
</evidence>
<keyword evidence="1" id="KW-0732">Signal</keyword>
<proteinExistence type="predicted"/>